<organism evidence="7 8">
    <name type="scientific">Hoeflea marina</name>
    <dbReference type="NCBI Taxonomy" id="274592"/>
    <lineage>
        <taxon>Bacteria</taxon>
        <taxon>Pseudomonadati</taxon>
        <taxon>Pseudomonadota</taxon>
        <taxon>Alphaproteobacteria</taxon>
        <taxon>Hyphomicrobiales</taxon>
        <taxon>Rhizobiaceae</taxon>
        <taxon>Hoeflea</taxon>
    </lineage>
</organism>
<dbReference type="EMBL" id="QGTR01000002">
    <property type="protein sequence ID" value="PWW01867.1"/>
    <property type="molecule type" value="Genomic_DNA"/>
</dbReference>
<dbReference type="OrthoDB" id="9782872at2"/>
<evidence type="ECO:0000313" key="7">
    <source>
        <dbReference type="EMBL" id="PWW01867.1"/>
    </source>
</evidence>
<evidence type="ECO:0000256" key="1">
    <source>
        <dbReference type="ARBA" id="ARBA00003236"/>
    </source>
</evidence>
<evidence type="ECO:0000256" key="4">
    <source>
        <dbReference type="ARBA" id="ARBA00022729"/>
    </source>
</evidence>
<protein>
    <recommendedName>
        <fullName evidence="3">Chitooligosaccharide deacetylase</fullName>
    </recommendedName>
    <alternativeName>
        <fullName evidence="5">Nodulation protein B</fullName>
    </alternativeName>
</protein>
<keyword evidence="8" id="KW-1185">Reference proteome</keyword>
<proteinExistence type="inferred from homology"/>
<dbReference type="PROSITE" id="PS51677">
    <property type="entry name" value="NODB"/>
    <property type="match status" value="1"/>
</dbReference>
<comment type="caution">
    <text evidence="7">The sequence shown here is derived from an EMBL/GenBank/DDBJ whole genome shotgun (WGS) entry which is preliminary data.</text>
</comment>
<dbReference type="Pfam" id="PF01522">
    <property type="entry name" value="Polysacc_deac_1"/>
    <property type="match status" value="2"/>
</dbReference>
<evidence type="ECO:0000259" key="6">
    <source>
        <dbReference type="PROSITE" id="PS51677"/>
    </source>
</evidence>
<dbReference type="PANTHER" id="PTHR34216:SF7">
    <property type="entry name" value="POLY-BETA-1,6-N-ACETYL-D-GLUCOSAMINE N-DEACETYLASE"/>
    <property type="match status" value="1"/>
</dbReference>
<gene>
    <name evidence="7" type="ORF">DFR52_102531</name>
</gene>
<dbReference type="InterPro" id="IPR002509">
    <property type="entry name" value="NODB_dom"/>
</dbReference>
<sequence>MQGPRTITARRLIKRTIIQSGLEAVSLAASAGLFSGARGRGSIFTLHHVRPAVEKSFYPSEHLSITPDFLDAAITTLKAAGHVAVALEDLPGHLALGKDAAPAMVFTLDDGYRDNAVHARPVFEKHGVPYTIFVAGGFVDRTHTIWWETAEALLNKVDRFDFDFGGGPVSLPARNFGEKYTAYDALALAMAGPDQDAIATRLDELARSSGVSPEAIVREEVMDDGELRDLIGSPLARLGAHTISHANLAQTDPARLRDELDRSADRVARITGERPVTLAYPYGDRSAAGTREFEAARELGFKIAVTTVPGVLQRSSLGNLLSLNRTSLNGYYQKTRYVEALASGIPFMRNAAA</sequence>
<dbReference type="Gene3D" id="3.20.20.370">
    <property type="entry name" value="Glycoside hydrolase/deacetylase"/>
    <property type="match status" value="1"/>
</dbReference>
<dbReference type="Proteomes" id="UP000246352">
    <property type="component" value="Unassembled WGS sequence"/>
</dbReference>
<comment type="similarity">
    <text evidence="2">Belongs to the polysaccharide deacetylase family.</text>
</comment>
<evidence type="ECO:0000256" key="3">
    <source>
        <dbReference type="ARBA" id="ARBA00020071"/>
    </source>
</evidence>
<dbReference type="PANTHER" id="PTHR34216">
    <property type="match status" value="1"/>
</dbReference>
<dbReference type="RefSeq" id="WP_110031621.1">
    <property type="nucleotide sequence ID" value="NZ_QGTR01000002.1"/>
</dbReference>
<comment type="function">
    <text evidence="1">Is involved in generating a small heat-stable compound (Nod), an acylated oligomer of N-acetylglucosamine, that stimulates mitosis in various plant protoplasts.</text>
</comment>
<evidence type="ECO:0000256" key="5">
    <source>
        <dbReference type="ARBA" id="ARBA00032976"/>
    </source>
</evidence>
<dbReference type="SUPFAM" id="SSF88713">
    <property type="entry name" value="Glycoside hydrolase/deacetylase"/>
    <property type="match status" value="1"/>
</dbReference>
<dbReference type="InterPro" id="IPR011330">
    <property type="entry name" value="Glyco_hydro/deAcase_b/a-brl"/>
</dbReference>
<feature type="domain" description="NodB homology" evidence="6">
    <location>
        <begin position="102"/>
        <end position="353"/>
    </location>
</feature>
<name>A0A317PM84_9HYPH</name>
<dbReference type="AlphaFoldDB" id="A0A317PM84"/>
<evidence type="ECO:0000256" key="2">
    <source>
        <dbReference type="ARBA" id="ARBA00010973"/>
    </source>
</evidence>
<keyword evidence="4" id="KW-0732">Signal</keyword>
<evidence type="ECO:0000313" key="8">
    <source>
        <dbReference type="Proteomes" id="UP000246352"/>
    </source>
</evidence>
<dbReference type="GO" id="GO:0016810">
    <property type="term" value="F:hydrolase activity, acting on carbon-nitrogen (but not peptide) bonds"/>
    <property type="evidence" value="ECO:0007669"/>
    <property type="project" value="InterPro"/>
</dbReference>
<reference evidence="7 8" key="1">
    <citation type="submission" date="2018-05" db="EMBL/GenBank/DDBJ databases">
        <title>Genomic Encyclopedia of Type Strains, Phase IV (KMG-IV): sequencing the most valuable type-strain genomes for metagenomic binning, comparative biology and taxonomic classification.</title>
        <authorList>
            <person name="Goeker M."/>
        </authorList>
    </citation>
    <scope>NUCLEOTIDE SEQUENCE [LARGE SCALE GENOMIC DNA]</scope>
    <source>
        <strain evidence="7 8">DSM 16791</strain>
    </source>
</reference>
<dbReference type="InterPro" id="IPR051398">
    <property type="entry name" value="Polysacch_Deacetylase"/>
</dbReference>
<accession>A0A317PM84</accession>
<dbReference type="GO" id="GO:0005975">
    <property type="term" value="P:carbohydrate metabolic process"/>
    <property type="evidence" value="ECO:0007669"/>
    <property type="project" value="InterPro"/>
</dbReference>